<keyword evidence="2 5" id="KW-0812">Transmembrane</keyword>
<evidence type="ECO:0000256" key="5">
    <source>
        <dbReference type="SAM" id="Phobius"/>
    </source>
</evidence>
<gene>
    <name evidence="7" type="ORF">EVOR1521_LOCUS21387</name>
</gene>
<feature type="transmembrane region" description="Helical" evidence="5">
    <location>
        <begin position="104"/>
        <end position="128"/>
    </location>
</feature>
<sequence>MGTPTAAMTHLTHPIGCVASQRAGLGYLVGPAISAFEGVLVSQYVFVQMKLSDPAPFGRVVIVSHLLALLIFGFIGAFGFGIYGSRVEDVIYENFPPESLAVKFSKLTMSFVLVVSFQIQMFVVFSILDSAMQRYAEGASAVENQEDSDTANEQSDQDKVALLKGAAAPTPEPPCPQVMRWIVIVVCFYVAALLPSLSALRLGGGLAMAFCAMVVPGAGHLKVMWDEMGWLDMAADVALIVLGILSAVLTVFCFRTADFRPAFSILALPELGELSSGQAGSVWPKMPPAQLITASPLCVPFVDNALRLAADVKYVHKSAFLVVASGRDVSPRLRYLDLRCADRPIDLQPAFSPQQAVYGAQLDFAEPSFAVDAQPAEGADFVNMEDFSSTKLVAPGKQVISTLKVRNPESKEELDYSVTVQRLTGKETQLRDLRALGAQLEPAFAFDTEAKPEAFCSPKNPT</sequence>
<dbReference type="AlphaFoldDB" id="A0AA36J2L6"/>
<protein>
    <recommendedName>
        <fullName evidence="6">Amino acid transporter transmembrane domain-containing protein</fullName>
    </recommendedName>
</protein>
<dbReference type="GO" id="GO:0015179">
    <property type="term" value="F:L-amino acid transmembrane transporter activity"/>
    <property type="evidence" value="ECO:0007669"/>
    <property type="project" value="TreeGrafter"/>
</dbReference>
<feature type="transmembrane region" description="Helical" evidence="5">
    <location>
        <begin position="28"/>
        <end position="47"/>
    </location>
</feature>
<comment type="caution">
    <text evidence="7">The sequence shown here is derived from an EMBL/GenBank/DDBJ whole genome shotgun (WGS) entry which is preliminary data.</text>
</comment>
<evidence type="ECO:0000259" key="6">
    <source>
        <dbReference type="Pfam" id="PF01490"/>
    </source>
</evidence>
<name>A0AA36J2L6_9DINO</name>
<feature type="transmembrane region" description="Helical" evidence="5">
    <location>
        <begin position="181"/>
        <end position="200"/>
    </location>
</feature>
<feature type="transmembrane region" description="Helical" evidence="5">
    <location>
        <begin position="237"/>
        <end position="257"/>
    </location>
</feature>
<dbReference type="EMBL" id="CAUJNA010003263">
    <property type="protein sequence ID" value="CAJ1397350.1"/>
    <property type="molecule type" value="Genomic_DNA"/>
</dbReference>
<evidence type="ECO:0000256" key="1">
    <source>
        <dbReference type="ARBA" id="ARBA00004141"/>
    </source>
</evidence>
<keyword evidence="4 5" id="KW-0472">Membrane</keyword>
<evidence type="ECO:0000313" key="8">
    <source>
        <dbReference type="Proteomes" id="UP001178507"/>
    </source>
</evidence>
<keyword evidence="8" id="KW-1185">Reference proteome</keyword>
<feature type="transmembrane region" description="Helical" evidence="5">
    <location>
        <begin position="206"/>
        <end position="225"/>
    </location>
</feature>
<feature type="transmembrane region" description="Helical" evidence="5">
    <location>
        <begin position="59"/>
        <end position="84"/>
    </location>
</feature>
<dbReference type="GO" id="GO:0016020">
    <property type="term" value="C:membrane"/>
    <property type="evidence" value="ECO:0007669"/>
    <property type="project" value="UniProtKB-SubCell"/>
</dbReference>
<comment type="subcellular location">
    <subcellularLocation>
        <location evidence="1">Membrane</location>
        <topology evidence="1">Multi-pass membrane protein</topology>
    </subcellularLocation>
</comment>
<keyword evidence="3 5" id="KW-1133">Transmembrane helix</keyword>
<organism evidence="7 8">
    <name type="scientific">Effrenium voratum</name>
    <dbReference type="NCBI Taxonomy" id="2562239"/>
    <lineage>
        <taxon>Eukaryota</taxon>
        <taxon>Sar</taxon>
        <taxon>Alveolata</taxon>
        <taxon>Dinophyceae</taxon>
        <taxon>Suessiales</taxon>
        <taxon>Symbiodiniaceae</taxon>
        <taxon>Effrenium</taxon>
    </lineage>
</organism>
<evidence type="ECO:0000256" key="3">
    <source>
        <dbReference type="ARBA" id="ARBA00022989"/>
    </source>
</evidence>
<dbReference type="Pfam" id="PF01490">
    <property type="entry name" value="Aa_trans"/>
    <property type="match status" value="1"/>
</dbReference>
<accession>A0AA36J2L6</accession>
<dbReference type="PANTHER" id="PTHR22950">
    <property type="entry name" value="AMINO ACID TRANSPORTER"/>
    <property type="match status" value="1"/>
</dbReference>
<evidence type="ECO:0000256" key="2">
    <source>
        <dbReference type="ARBA" id="ARBA00022692"/>
    </source>
</evidence>
<evidence type="ECO:0000256" key="4">
    <source>
        <dbReference type="ARBA" id="ARBA00023136"/>
    </source>
</evidence>
<dbReference type="InterPro" id="IPR013057">
    <property type="entry name" value="AA_transpt_TM"/>
</dbReference>
<reference evidence="7" key="1">
    <citation type="submission" date="2023-08" db="EMBL/GenBank/DDBJ databases">
        <authorList>
            <person name="Chen Y."/>
            <person name="Shah S."/>
            <person name="Dougan E. K."/>
            <person name="Thang M."/>
            <person name="Chan C."/>
        </authorList>
    </citation>
    <scope>NUCLEOTIDE SEQUENCE</scope>
</reference>
<proteinExistence type="predicted"/>
<evidence type="ECO:0000313" key="7">
    <source>
        <dbReference type="EMBL" id="CAJ1397350.1"/>
    </source>
</evidence>
<dbReference type="Proteomes" id="UP001178507">
    <property type="component" value="Unassembled WGS sequence"/>
</dbReference>
<feature type="domain" description="Amino acid transporter transmembrane" evidence="6">
    <location>
        <begin position="27"/>
        <end position="251"/>
    </location>
</feature>